<organism evidence="2 3">
    <name type="scientific">Acrasis kona</name>
    <dbReference type="NCBI Taxonomy" id="1008807"/>
    <lineage>
        <taxon>Eukaryota</taxon>
        <taxon>Discoba</taxon>
        <taxon>Heterolobosea</taxon>
        <taxon>Tetramitia</taxon>
        <taxon>Eutetramitia</taxon>
        <taxon>Acrasidae</taxon>
        <taxon>Acrasis</taxon>
    </lineage>
</organism>
<proteinExistence type="predicted"/>
<dbReference type="Proteomes" id="UP001431209">
    <property type="component" value="Unassembled WGS sequence"/>
</dbReference>
<evidence type="ECO:0000313" key="2">
    <source>
        <dbReference type="EMBL" id="KAL0482828.1"/>
    </source>
</evidence>
<evidence type="ECO:0000313" key="3">
    <source>
        <dbReference type="Proteomes" id="UP001431209"/>
    </source>
</evidence>
<feature type="region of interest" description="Disordered" evidence="1">
    <location>
        <begin position="439"/>
        <end position="463"/>
    </location>
</feature>
<dbReference type="EMBL" id="JAOPGA020000896">
    <property type="protein sequence ID" value="KAL0482828.1"/>
    <property type="molecule type" value="Genomic_DNA"/>
</dbReference>
<sequence>MVIQDPNITKCNCPECNKINLFLNSNQLEYKVQTNGVLSKHFEQSIQNQKDMIHCRVSSQYFGPSVCQFFYHIKKNIQAIELDRLEKERESLSMYQRDLFALLYQYLVSGTTQGQLGNVIKDITRHSLKNPVMAVNVIMFLKEQETQEYVKIADEMSATIVDQDYQQLDKIPVQCRYRLAVASEHVNKKEKMVKYYESIYASDPCLYSILHLESAYRKNYPDNEQEVKTLLRKHCKQLATDYNVLYENRMSSTAATSHNYYSQVINRCNVSRLKDHLHILTSVSKDAGLAHYISSTFDPDNAQTIVNLMSYQFKLLNKYNISPQRVDQVYFEFLNKFHVNLLKLDRDVVNGKSIINDLYLTIAKCGFGELAVKLGQLRTTALLGKQVDLMPWLHVLCTIYQYAGLAANNTFENYLVKELCAKLTNNEALKREVMTNPLLHPNQDVKPPAIADDLETPYQTDVP</sequence>
<keyword evidence="3" id="KW-1185">Reference proteome</keyword>
<evidence type="ECO:0000256" key="1">
    <source>
        <dbReference type="SAM" id="MobiDB-lite"/>
    </source>
</evidence>
<feature type="non-terminal residue" evidence="2">
    <location>
        <position position="463"/>
    </location>
</feature>
<dbReference type="AlphaFoldDB" id="A0AAW2Z1E6"/>
<reference evidence="2 3" key="1">
    <citation type="submission" date="2024-03" db="EMBL/GenBank/DDBJ databases">
        <title>The Acrasis kona genome and developmental transcriptomes reveal deep origins of eukaryotic multicellular pathways.</title>
        <authorList>
            <person name="Sheikh S."/>
            <person name="Fu C.-J."/>
            <person name="Brown M.W."/>
            <person name="Baldauf S.L."/>
        </authorList>
    </citation>
    <scope>NUCLEOTIDE SEQUENCE [LARGE SCALE GENOMIC DNA]</scope>
    <source>
        <strain evidence="2 3">ATCC MYA-3509</strain>
    </source>
</reference>
<accession>A0AAW2Z1E6</accession>
<gene>
    <name evidence="2" type="ORF">AKO1_014214</name>
</gene>
<name>A0AAW2Z1E6_9EUKA</name>
<protein>
    <submittedName>
        <fullName evidence="2">Uncharacterized protein</fullName>
    </submittedName>
</protein>
<comment type="caution">
    <text evidence="2">The sequence shown here is derived from an EMBL/GenBank/DDBJ whole genome shotgun (WGS) entry which is preliminary data.</text>
</comment>